<evidence type="ECO:0000313" key="21">
    <source>
        <dbReference type="Proteomes" id="UP000030526"/>
    </source>
</evidence>
<dbReference type="Pfam" id="PF00218">
    <property type="entry name" value="IGPS"/>
    <property type="match status" value="1"/>
</dbReference>
<protein>
    <recommendedName>
        <fullName evidence="16 17">Multifunctional fusion protein</fullName>
    </recommendedName>
    <domain>
        <recommendedName>
            <fullName evidence="16">Indole-3-glycerol phosphate synthase</fullName>
            <shortName evidence="16">IGPS</shortName>
            <ecNumber evidence="16">4.1.1.48</ecNumber>
        </recommendedName>
    </domain>
    <domain>
        <recommendedName>
            <fullName evidence="17">N-(5'-phosphoribosyl)anthranilate isomerase</fullName>
            <shortName evidence="17">PRAI</shortName>
            <ecNumber evidence="17">5.3.1.24</ecNumber>
        </recommendedName>
    </domain>
</protein>
<keyword evidence="8 16" id="KW-0028">Amino-acid biosynthesis</keyword>
<proteinExistence type="inferred from homology"/>
<gene>
    <name evidence="17" type="primary">trpF</name>
    <name evidence="16" type="synonym">trpC</name>
    <name evidence="20" type="ORF">JP32_00775</name>
</gene>
<keyword evidence="14" id="KW-0511">Multifunctional enzyme</keyword>
<evidence type="ECO:0000256" key="6">
    <source>
        <dbReference type="ARBA" id="ARBA00009847"/>
    </source>
</evidence>
<evidence type="ECO:0000256" key="7">
    <source>
        <dbReference type="ARBA" id="ARBA00011245"/>
    </source>
</evidence>
<evidence type="ECO:0000256" key="1">
    <source>
        <dbReference type="ARBA" id="ARBA00001164"/>
    </source>
</evidence>
<dbReference type="PROSITE" id="PS00614">
    <property type="entry name" value="IGPS"/>
    <property type="match status" value="1"/>
</dbReference>
<dbReference type="AlphaFoldDB" id="A0A0A2XPT1"/>
<evidence type="ECO:0000256" key="16">
    <source>
        <dbReference type="HAMAP-Rule" id="MF_00134"/>
    </source>
</evidence>
<evidence type="ECO:0000256" key="5">
    <source>
        <dbReference type="ARBA" id="ARBA00007902"/>
    </source>
</evidence>
<dbReference type="CDD" id="cd00405">
    <property type="entry name" value="PRAI"/>
    <property type="match status" value="1"/>
</dbReference>
<dbReference type="EC" id="4.1.1.48" evidence="16"/>
<dbReference type="GO" id="GO:0004425">
    <property type="term" value="F:indole-3-glycerol-phosphate synthase activity"/>
    <property type="evidence" value="ECO:0007669"/>
    <property type="project" value="UniProtKB-UniRule"/>
</dbReference>
<dbReference type="InterPro" id="IPR011060">
    <property type="entry name" value="RibuloseP-bd_barrel"/>
</dbReference>
<dbReference type="FunFam" id="3.20.20.70:FF:000024">
    <property type="entry name" value="Indole-3-glycerol phosphate synthase"/>
    <property type="match status" value="1"/>
</dbReference>
<evidence type="ECO:0000256" key="14">
    <source>
        <dbReference type="ARBA" id="ARBA00023268"/>
    </source>
</evidence>
<dbReference type="InterPro" id="IPR001468">
    <property type="entry name" value="Indole-3-GlycerolPSynthase_CS"/>
</dbReference>
<evidence type="ECO:0000256" key="8">
    <source>
        <dbReference type="ARBA" id="ARBA00022605"/>
    </source>
</evidence>
<comment type="catalytic activity">
    <reaction evidence="2 16">
        <text>1-(2-carboxyphenylamino)-1-deoxy-D-ribulose 5-phosphate + H(+) = (1S,2R)-1-C-(indol-3-yl)glycerol 3-phosphate + CO2 + H2O</text>
        <dbReference type="Rhea" id="RHEA:23476"/>
        <dbReference type="ChEBI" id="CHEBI:15377"/>
        <dbReference type="ChEBI" id="CHEBI:15378"/>
        <dbReference type="ChEBI" id="CHEBI:16526"/>
        <dbReference type="ChEBI" id="CHEBI:58613"/>
        <dbReference type="ChEBI" id="CHEBI:58866"/>
        <dbReference type="EC" id="4.1.1.48"/>
    </reaction>
</comment>
<evidence type="ECO:0000259" key="18">
    <source>
        <dbReference type="Pfam" id="PF00218"/>
    </source>
</evidence>
<evidence type="ECO:0000256" key="15">
    <source>
        <dbReference type="ARBA" id="ARBA00025592"/>
    </source>
</evidence>
<dbReference type="InterPro" id="IPR013785">
    <property type="entry name" value="Aldolase_TIM"/>
</dbReference>
<evidence type="ECO:0000256" key="9">
    <source>
        <dbReference type="ARBA" id="ARBA00022793"/>
    </source>
</evidence>
<reference evidence="20 21" key="1">
    <citation type="submission" date="2014-08" db="EMBL/GenBank/DDBJ databases">
        <title>Chaperone-usher fimbriae in a diverse selection of Gallibacterium genomes.</title>
        <authorList>
            <person name="Kudirkiene E."/>
            <person name="Bager R.J."/>
            <person name="Johnson T.J."/>
            <person name="Bojesen A.M."/>
        </authorList>
    </citation>
    <scope>NUCLEOTIDE SEQUENCE [LARGE SCALE GENOMIC DNA]</scope>
    <source>
        <strain evidence="20 21">20558/3kl.</strain>
    </source>
</reference>
<dbReference type="PANTHER" id="PTHR22854">
    <property type="entry name" value="TRYPTOPHAN BIOSYNTHESIS PROTEIN"/>
    <property type="match status" value="1"/>
</dbReference>
<comment type="similarity">
    <text evidence="16">Belongs to the TrpC family.</text>
</comment>
<keyword evidence="10 16" id="KW-0822">Tryptophan biosynthesis</keyword>
<dbReference type="Proteomes" id="UP000030526">
    <property type="component" value="Unassembled WGS sequence"/>
</dbReference>
<dbReference type="SUPFAM" id="SSF51366">
    <property type="entry name" value="Ribulose-phoshate binding barrel"/>
    <property type="match status" value="2"/>
</dbReference>
<evidence type="ECO:0000256" key="12">
    <source>
        <dbReference type="ARBA" id="ARBA00023235"/>
    </source>
</evidence>
<dbReference type="EMBL" id="JPXS01000006">
    <property type="protein sequence ID" value="KGQ34396.1"/>
    <property type="molecule type" value="Genomic_DNA"/>
</dbReference>
<dbReference type="InterPro" id="IPR001240">
    <property type="entry name" value="PRAI_dom"/>
</dbReference>
<dbReference type="GO" id="GO:0000162">
    <property type="term" value="P:L-tryptophan biosynthetic process"/>
    <property type="evidence" value="ECO:0007669"/>
    <property type="project" value="UniProtKB-UniRule"/>
</dbReference>
<comment type="pathway">
    <text evidence="4 16">Amino-acid biosynthesis; L-tryptophan biosynthesis; L-tryptophan from chorismate: step 4/5.</text>
</comment>
<dbReference type="HAMAP" id="MF_00134_B">
    <property type="entry name" value="IGPS_B"/>
    <property type="match status" value="1"/>
</dbReference>
<dbReference type="EC" id="5.3.1.24" evidence="17"/>
<evidence type="ECO:0000256" key="10">
    <source>
        <dbReference type="ARBA" id="ARBA00022822"/>
    </source>
</evidence>
<comment type="catalytic activity">
    <reaction evidence="1 17">
        <text>N-(5-phospho-beta-D-ribosyl)anthranilate = 1-(2-carboxyphenylamino)-1-deoxy-D-ribulose 5-phosphate</text>
        <dbReference type="Rhea" id="RHEA:21540"/>
        <dbReference type="ChEBI" id="CHEBI:18277"/>
        <dbReference type="ChEBI" id="CHEBI:58613"/>
        <dbReference type="EC" id="5.3.1.24"/>
    </reaction>
</comment>
<comment type="function">
    <text evidence="15">Bifunctional enzyme that catalyzes two sequential steps of tryptophan biosynthetic pathway. The first reaction is catalyzed by the isomerase, coded by the TrpF domain; the second reaction is catalyzed by the synthase, coded by the TrpC domain.</text>
</comment>
<evidence type="ECO:0000313" key="20">
    <source>
        <dbReference type="EMBL" id="KGQ34396.1"/>
    </source>
</evidence>
<keyword evidence="9 16" id="KW-0210">Decarboxylase</keyword>
<evidence type="ECO:0000256" key="3">
    <source>
        <dbReference type="ARBA" id="ARBA00004664"/>
    </source>
</evidence>
<evidence type="ECO:0000256" key="2">
    <source>
        <dbReference type="ARBA" id="ARBA00001633"/>
    </source>
</evidence>
<dbReference type="UniPathway" id="UPA00035">
    <property type="reaction ID" value="UER00042"/>
</dbReference>
<keyword evidence="13 16" id="KW-0456">Lyase</keyword>
<dbReference type="NCBIfam" id="NF006945">
    <property type="entry name" value="PRK09427.1"/>
    <property type="match status" value="1"/>
</dbReference>
<dbReference type="InterPro" id="IPR013798">
    <property type="entry name" value="Indole-3-glycerol_P_synth_dom"/>
</dbReference>
<evidence type="ECO:0000259" key="19">
    <source>
        <dbReference type="Pfam" id="PF00697"/>
    </source>
</evidence>
<comment type="subunit">
    <text evidence="7">Monomer.</text>
</comment>
<dbReference type="HAMAP" id="MF_00135">
    <property type="entry name" value="PRAI"/>
    <property type="match status" value="1"/>
</dbReference>
<sequence length="474" mass="53167">MITQNFSQTLQHKATVLQKIVADKLIWVQQKQQQFPLAAFQAKVTKSDRDFYQALAKGTHQQPAFILECKKASPSKGLIREVFDLEGIADVYRHYAAAVSVLTDEKYFQGDFAYLPRVRQRISQPVLCKDFMISEYQVYLARYHQADAILLMLSVVNDDTYRILADLAHSLGMGVLTETSNSEELERAIKLGAKVIGINNRNLHDLSVDLQRTLDLAPQIPEDRIVISESGIYTHQQVQQLKPVANAFLIGSSLMGSDDLNAAVRAIIYGENKVCGLTRPQDAKQAYQEGALYGGLIFAEHSPRCVSLRQAQEISTAAPLRYVGVFQNQEIDLIVKLSQQLSLFAIQLHGHEDSSFIQQLRQQLPPKCQIWKAISVDVENSHFQFNPDKNIDRYVFDAQVKLQKGGTGKIFDWTLLPSQWKQKIMLAGGLNSDNVEAAMSQSCLGLDINSGAESKPGIKDADKLHTIFQQIINY</sequence>
<evidence type="ECO:0000256" key="13">
    <source>
        <dbReference type="ARBA" id="ARBA00023239"/>
    </source>
</evidence>
<accession>A0A0A2XPT1</accession>
<evidence type="ECO:0000256" key="11">
    <source>
        <dbReference type="ARBA" id="ARBA00023141"/>
    </source>
</evidence>
<evidence type="ECO:0000256" key="17">
    <source>
        <dbReference type="HAMAP-Rule" id="MF_00135"/>
    </source>
</evidence>
<name>A0A0A2XPT1_9PAST</name>
<keyword evidence="11 16" id="KW-0057">Aromatic amino acid biosynthesis</keyword>
<dbReference type="Pfam" id="PF00697">
    <property type="entry name" value="PRAI"/>
    <property type="match status" value="1"/>
</dbReference>
<feature type="domain" description="Indole-3-glycerol phosphate synthase" evidence="18">
    <location>
        <begin position="17"/>
        <end position="266"/>
    </location>
</feature>
<dbReference type="GO" id="GO:0004640">
    <property type="term" value="F:phosphoribosylanthranilate isomerase activity"/>
    <property type="evidence" value="ECO:0007669"/>
    <property type="project" value="UniProtKB-UniRule"/>
</dbReference>
<dbReference type="Gene3D" id="3.20.20.70">
    <property type="entry name" value="Aldolase class I"/>
    <property type="match status" value="2"/>
</dbReference>
<dbReference type="CDD" id="cd00331">
    <property type="entry name" value="IGPS"/>
    <property type="match status" value="1"/>
</dbReference>
<comment type="similarity">
    <text evidence="17">Belongs to the TrpF family.</text>
</comment>
<dbReference type="RefSeq" id="WP_039083274.1">
    <property type="nucleotide sequence ID" value="NZ_JPXS01000006.1"/>
</dbReference>
<keyword evidence="12 17" id="KW-0413">Isomerase</keyword>
<comment type="caution">
    <text evidence="20">The sequence shown here is derived from an EMBL/GenBank/DDBJ whole genome shotgun (WGS) entry which is preliminary data.</text>
</comment>
<comment type="similarity">
    <text evidence="6">In the C-terminal section; belongs to the TrpF family.</text>
</comment>
<dbReference type="PANTHER" id="PTHR22854:SF2">
    <property type="entry name" value="INDOLE-3-GLYCEROL-PHOSPHATE SYNTHASE"/>
    <property type="match status" value="1"/>
</dbReference>
<comment type="pathway">
    <text evidence="3 17">Amino-acid biosynthesis; L-tryptophan biosynthesis; L-tryptophan from chorismate: step 3/5.</text>
</comment>
<evidence type="ECO:0000256" key="4">
    <source>
        <dbReference type="ARBA" id="ARBA00004696"/>
    </source>
</evidence>
<dbReference type="InterPro" id="IPR045186">
    <property type="entry name" value="Indole-3-glycerol_P_synth"/>
</dbReference>
<organism evidence="20 21">
    <name type="scientific">Gallibacterium anatis</name>
    <dbReference type="NCBI Taxonomy" id="750"/>
    <lineage>
        <taxon>Bacteria</taxon>
        <taxon>Pseudomonadati</taxon>
        <taxon>Pseudomonadota</taxon>
        <taxon>Gammaproteobacteria</taxon>
        <taxon>Pasteurellales</taxon>
        <taxon>Pasteurellaceae</taxon>
        <taxon>Gallibacterium</taxon>
    </lineage>
</organism>
<feature type="domain" description="N-(5'phosphoribosyl) anthranilate isomerase (PRAI)" evidence="19">
    <location>
        <begin position="272"/>
        <end position="470"/>
    </location>
</feature>
<dbReference type="FunFam" id="3.20.20.70:FF:000165">
    <property type="entry name" value="Multifunctional fusion protein"/>
    <property type="match status" value="1"/>
</dbReference>
<comment type="similarity">
    <text evidence="5">In the N-terminal section; belongs to the TrpC family.</text>
</comment>